<comment type="cofactor">
    <cofactor evidence="1">
        <name>a monovalent cation</name>
        <dbReference type="ChEBI" id="CHEBI:60242"/>
    </cofactor>
</comment>
<dbReference type="InterPro" id="IPR005225">
    <property type="entry name" value="Small_GTP-bd"/>
</dbReference>
<evidence type="ECO:0000256" key="10">
    <source>
        <dbReference type="ARBA" id="ARBA00022801"/>
    </source>
</evidence>
<dbReference type="InterPro" id="IPR009000">
    <property type="entry name" value="Transl_B-barrel_sf"/>
</dbReference>
<keyword evidence="8" id="KW-0479">Metal-binding</keyword>
<dbReference type="GO" id="GO:0005739">
    <property type="term" value="C:mitochondrion"/>
    <property type="evidence" value="ECO:0007669"/>
    <property type="project" value="TreeGrafter"/>
</dbReference>
<evidence type="ECO:0000256" key="3">
    <source>
        <dbReference type="ARBA" id="ARBA00007733"/>
    </source>
</evidence>
<dbReference type="SUPFAM" id="SSF52540">
    <property type="entry name" value="P-loop containing nucleoside triphosphate hydrolases"/>
    <property type="match status" value="1"/>
</dbReference>
<dbReference type="SUPFAM" id="SSF50447">
    <property type="entry name" value="Translation proteins"/>
    <property type="match status" value="1"/>
</dbReference>
<dbReference type="GO" id="GO:0046872">
    <property type="term" value="F:metal ion binding"/>
    <property type="evidence" value="ECO:0007669"/>
    <property type="project" value="UniProtKB-KW"/>
</dbReference>
<evidence type="ECO:0000313" key="18">
    <source>
        <dbReference type="EMBL" id="CAF1092628.1"/>
    </source>
</evidence>
<evidence type="ECO:0000256" key="8">
    <source>
        <dbReference type="ARBA" id="ARBA00022723"/>
    </source>
</evidence>
<keyword evidence="12" id="KW-0342">GTP-binding</keyword>
<comment type="caution">
    <text evidence="18">The sequence shown here is derived from an EMBL/GenBank/DDBJ whole genome shotgun (WGS) entry which is preliminary data.</text>
</comment>
<evidence type="ECO:0000313" key="19">
    <source>
        <dbReference type="Proteomes" id="UP000663860"/>
    </source>
</evidence>
<dbReference type="SUPFAM" id="SSF52156">
    <property type="entry name" value="Initiation factor IF2/eIF5b, domain 3"/>
    <property type="match status" value="1"/>
</dbReference>
<evidence type="ECO:0000256" key="1">
    <source>
        <dbReference type="ARBA" id="ARBA00001944"/>
    </source>
</evidence>
<dbReference type="Proteomes" id="UP000663860">
    <property type="component" value="Unassembled WGS sequence"/>
</dbReference>
<organism evidence="18 19">
    <name type="scientific">Adineta steineri</name>
    <dbReference type="NCBI Taxonomy" id="433720"/>
    <lineage>
        <taxon>Eukaryota</taxon>
        <taxon>Metazoa</taxon>
        <taxon>Spiralia</taxon>
        <taxon>Gnathifera</taxon>
        <taxon>Rotifera</taxon>
        <taxon>Eurotatoria</taxon>
        <taxon>Bdelloidea</taxon>
        <taxon>Adinetida</taxon>
        <taxon>Adinetidae</taxon>
        <taxon>Adineta</taxon>
    </lineage>
</organism>
<comment type="subcellular location">
    <subcellularLocation>
        <location evidence="2">Cytoplasm</location>
    </subcellularLocation>
</comment>
<dbReference type="CDD" id="cd01887">
    <property type="entry name" value="IF2_eIF5B"/>
    <property type="match status" value="1"/>
</dbReference>
<comment type="similarity">
    <text evidence="3">Belongs to the TRAFAC class translation factor GTPase superfamily. Classic translation factor GTPase family. IF-2 subfamily.</text>
</comment>
<dbReference type="Gene3D" id="3.40.50.300">
    <property type="entry name" value="P-loop containing nucleotide triphosphate hydrolases"/>
    <property type="match status" value="1"/>
</dbReference>
<dbReference type="Gene3D" id="2.40.30.10">
    <property type="entry name" value="Translation factors"/>
    <property type="match status" value="3"/>
</dbReference>
<keyword evidence="11" id="KW-0648">Protein biosynthesis</keyword>
<feature type="compositionally biased region" description="Acidic residues" evidence="16">
    <location>
        <begin position="169"/>
        <end position="182"/>
    </location>
</feature>
<dbReference type="FunFam" id="2.40.30.10:FF:000013">
    <property type="entry name" value="eukaryotic translation initiation factor 5B"/>
    <property type="match status" value="1"/>
</dbReference>
<protein>
    <recommendedName>
        <fullName evidence="5">Eukaryotic translation initiation factor 5B</fullName>
        <ecNumber evidence="4">3.6.5.3</ecNumber>
    </recommendedName>
    <alternativeName>
        <fullName evidence="13">Translation initiation factor IF-2</fullName>
    </alternativeName>
</protein>
<keyword evidence="10" id="KW-0378">Hydrolase</keyword>
<dbReference type="InterPro" id="IPR027417">
    <property type="entry name" value="P-loop_NTPase"/>
</dbReference>
<dbReference type="CDD" id="cd03703">
    <property type="entry name" value="aeIF5B_II"/>
    <property type="match status" value="1"/>
</dbReference>
<gene>
    <name evidence="18" type="ORF">IZO911_LOCUS22585</name>
</gene>
<comment type="function">
    <text evidence="14">Plays a role in translation initiation. Ribosome-dependent GTPase that promotes the joining of the 60S ribosomal subunit to the pre-initiation complex to form the 80S initiation complex with the initiator methionine-tRNA in the P-site base paired to the start codon. Together with eIF1A (EIF1AX), actively orients the initiator methionine-tRNA in a conformation that allows 60S ribosomal subunit joining to form the 80S initiation complex. Is released after formation of the 80S initiation complex. Its GTPase activity is not essential for ribosomal subunits joining, but GTP hydrolysis is needed for eIF1A (EIF1AX) ejection quickly followed by EIF5B release to form elongation-competent ribosomes. In contrast to its procaryotic homolog, does not promote recruitment of Met-rRNA to the small ribosomal subunit.</text>
</comment>
<evidence type="ECO:0000256" key="5">
    <source>
        <dbReference type="ARBA" id="ARBA00013824"/>
    </source>
</evidence>
<keyword evidence="7" id="KW-0396">Initiation factor</keyword>
<feature type="compositionally biased region" description="Basic and acidic residues" evidence="16">
    <location>
        <begin position="25"/>
        <end position="35"/>
    </location>
</feature>
<dbReference type="InterPro" id="IPR000795">
    <property type="entry name" value="T_Tr_GTP-bd_dom"/>
</dbReference>
<evidence type="ECO:0000256" key="11">
    <source>
        <dbReference type="ARBA" id="ARBA00022917"/>
    </source>
</evidence>
<dbReference type="Pfam" id="PF11987">
    <property type="entry name" value="IF-2"/>
    <property type="match status" value="1"/>
</dbReference>
<dbReference type="GO" id="GO:0003743">
    <property type="term" value="F:translation initiation factor activity"/>
    <property type="evidence" value="ECO:0007669"/>
    <property type="project" value="UniProtKB-KW"/>
</dbReference>
<dbReference type="CDD" id="cd16266">
    <property type="entry name" value="IF2_aeIF5B_IV"/>
    <property type="match status" value="1"/>
</dbReference>
<evidence type="ECO:0000256" key="12">
    <source>
        <dbReference type="ARBA" id="ARBA00023134"/>
    </source>
</evidence>
<dbReference type="InterPro" id="IPR029459">
    <property type="entry name" value="EFTU-type"/>
</dbReference>
<feature type="region of interest" description="Disordered" evidence="16">
    <location>
        <begin position="1"/>
        <end position="83"/>
    </location>
</feature>
<evidence type="ECO:0000259" key="17">
    <source>
        <dbReference type="PROSITE" id="PS51722"/>
    </source>
</evidence>
<dbReference type="PRINTS" id="PR00315">
    <property type="entry name" value="ELONGATNFCT"/>
</dbReference>
<dbReference type="GO" id="GO:0003924">
    <property type="term" value="F:GTPase activity"/>
    <property type="evidence" value="ECO:0007669"/>
    <property type="project" value="InterPro"/>
</dbReference>
<evidence type="ECO:0000256" key="9">
    <source>
        <dbReference type="ARBA" id="ARBA00022741"/>
    </source>
</evidence>
<comment type="subunit">
    <text evidence="15">Interacts through its C-terminal domain (CTD) with the CTD of eIF1A (EIF1AX) or with the CTD of EIF5 (mutually exclusive) through a common binding site. Interacts with eIF1A (EIF1AX) from the location of the start codon by the 43S complex until the formation of the 80S complex. Interacts with ANXA5 in a calcium and phospholipid-dependent manner.</text>
</comment>
<dbReference type="NCBIfam" id="TIGR00231">
    <property type="entry name" value="small_GTP"/>
    <property type="match status" value="1"/>
</dbReference>
<keyword evidence="6" id="KW-0963">Cytoplasm</keyword>
<evidence type="ECO:0000256" key="13">
    <source>
        <dbReference type="ARBA" id="ARBA00032478"/>
    </source>
</evidence>
<feature type="region of interest" description="Disordered" evidence="16">
    <location>
        <begin position="162"/>
        <end position="182"/>
    </location>
</feature>
<feature type="compositionally biased region" description="Polar residues" evidence="16">
    <location>
        <begin position="1"/>
        <end position="14"/>
    </location>
</feature>
<evidence type="ECO:0000256" key="7">
    <source>
        <dbReference type="ARBA" id="ARBA00022540"/>
    </source>
</evidence>
<dbReference type="PROSITE" id="PS51722">
    <property type="entry name" value="G_TR_2"/>
    <property type="match status" value="1"/>
</dbReference>
<evidence type="ECO:0000256" key="16">
    <source>
        <dbReference type="SAM" id="MobiDB-lite"/>
    </source>
</evidence>
<dbReference type="Pfam" id="PF14578">
    <property type="entry name" value="GTP_EFTU_D4"/>
    <property type="match status" value="1"/>
</dbReference>
<proteinExistence type="inferred from homology"/>
<dbReference type="PANTHER" id="PTHR43381">
    <property type="entry name" value="TRANSLATION INITIATION FACTOR IF-2-RELATED"/>
    <property type="match status" value="1"/>
</dbReference>
<feature type="domain" description="Tr-type G" evidence="17">
    <location>
        <begin position="196"/>
        <end position="415"/>
    </location>
</feature>
<dbReference type="InterPro" id="IPR036925">
    <property type="entry name" value="TIF_IF2_dom3_sf"/>
</dbReference>
<dbReference type="InterPro" id="IPR015760">
    <property type="entry name" value="TIF_IF2"/>
</dbReference>
<dbReference type="Gene3D" id="3.40.50.10050">
    <property type="entry name" value="Translation initiation factor IF- 2, domain 3"/>
    <property type="match status" value="1"/>
</dbReference>
<sequence>MSNKNTKMSLSKATNVAEEINNIDTTEKKTNDRISAKKKNVPNSKILNLIKEQQQARRDAELKADEEAKENQRLQEESERKQQEEFVLLEKKREKKREAKKKRIQRQKQEGLYLTKEQREKHHRAQIQFESIGIHVPPRTNAQQSDIQKRILYNDFQKTNLSSITTPSTEDEDSWDENSDEENICNEDSVQTKDILRAPVICVLGHVDAGKTTILDNLRRTHVQDNEAGGITQQMGATNVPLDTIVERTKMSRKLISRQGDFMIPGLLIIDTPGHAIFQNLRSRGSSLCDLAILVVDIMNGLQAQTIESIRLLIDRQTPFIIALNKIDLLYGWKSNKEKDVESVLEEQDSFTQNHFEKRYDEIIVQFAKQGLNVALYYKNPNPNEYYSMVPTSARSGDGMGSLIAMIIETSQTNLAKHISYTNELQATVMEVKAIHGLGTTIDVALINGCLSVGDKIIVGGQEGPIVTQIRRLLIPESNQELRDTNQYENKDKVMGTCVVKIAARDLEKSLAGLPLFIARNHDEIDYFKNEIELILTTVLNSFKLKDNGVYIQASTLGSLEAFLELKVMGTCVVKIAARDLEKSLAGLPLFIARTHDEIDYFKNEIELILTTVLNSFKLKDNGVYIQASTLGSLEAFLELLKIQKIPCSGVNIGPVHRKDVLRASTQLENDIKWATILAFDVKIERDAQDYAKTMGVKIFQNDEIYNLCSMFVAYQNQLIKENQDKYRHLAVFPCKLKILPQNIFNSRDPIICGVRIEDGFIKIGTPICVLSKDICIDLGRIASIEMNHKSLDIARKGSEVCIKIVSTTNDTAKMYGRHFDKDDILMSKISRESIDIVKAYFRDELQTSDWGLIIELKKIFNIV</sequence>
<dbReference type="AlphaFoldDB" id="A0A814NEX2"/>
<keyword evidence="9" id="KW-0547">Nucleotide-binding</keyword>
<reference evidence="18" key="1">
    <citation type="submission" date="2021-02" db="EMBL/GenBank/DDBJ databases">
        <authorList>
            <person name="Nowell W R."/>
        </authorList>
    </citation>
    <scope>NUCLEOTIDE SEQUENCE</scope>
</reference>
<feature type="compositionally biased region" description="Basic and acidic residues" evidence="16">
    <location>
        <begin position="54"/>
        <end position="83"/>
    </location>
</feature>
<dbReference type="FunFam" id="3.40.50.10050:FF:000002">
    <property type="entry name" value="Eukaryotic translation initiation factor 5B"/>
    <property type="match status" value="1"/>
</dbReference>
<dbReference type="EMBL" id="CAJNOE010000253">
    <property type="protein sequence ID" value="CAF1092628.1"/>
    <property type="molecule type" value="Genomic_DNA"/>
</dbReference>
<evidence type="ECO:0000256" key="6">
    <source>
        <dbReference type="ARBA" id="ARBA00022490"/>
    </source>
</evidence>
<dbReference type="FunFam" id="3.40.50.300:FF:000112">
    <property type="entry name" value="Eukaryotic translation initiation factor 5B"/>
    <property type="match status" value="1"/>
</dbReference>
<dbReference type="GO" id="GO:0005525">
    <property type="term" value="F:GTP binding"/>
    <property type="evidence" value="ECO:0007669"/>
    <property type="project" value="UniProtKB-KW"/>
</dbReference>
<evidence type="ECO:0000256" key="15">
    <source>
        <dbReference type="ARBA" id="ARBA00061781"/>
    </source>
</evidence>
<dbReference type="FunFam" id="2.40.30.10:FF:000026">
    <property type="entry name" value="Eukaryotic translation initiation factor 5B"/>
    <property type="match status" value="1"/>
</dbReference>
<dbReference type="PANTHER" id="PTHR43381:SF4">
    <property type="entry name" value="EUKARYOTIC TRANSLATION INITIATION FACTOR 5B"/>
    <property type="match status" value="1"/>
</dbReference>
<dbReference type="Pfam" id="PF00009">
    <property type="entry name" value="GTP_EFTU"/>
    <property type="match status" value="1"/>
</dbReference>
<evidence type="ECO:0000256" key="2">
    <source>
        <dbReference type="ARBA" id="ARBA00004496"/>
    </source>
</evidence>
<dbReference type="EC" id="3.6.5.3" evidence="4"/>
<dbReference type="InterPro" id="IPR023115">
    <property type="entry name" value="TIF_IF2_dom3"/>
</dbReference>
<accession>A0A814NEX2</accession>
<evidence type="ECO:0000256" key="4">
    <source>
        <dbReference type="ARBA" id="ARBA00011986"/>
    </source>
</evidence>
<evidence type="ECO:0000256" key="14">
    <source>
        <dbReference type="ARBA" id="ARBA00053410"/>
    </source>
</evidence>
<name>A0A814NEX2_9BILA</name>